<proteinExistence type="predicted"/>
<sequence>MGRKRTLTIHFEDFVVCSLSMEIKSFIKPIIVPNPNSLRHFFAKKATTPSNIFPYNKIQKFREHFKFPDAKGKRYFMPKSFCLDHMWNGSLANNKAKVRESAKFLLIWCCDILKLNACKLHVSSLRDAPFGFRVKFMRQSVSQSGKRQSSFNTFKLQVYHFNIFPREFISLNKYADSARTANVYLSEEHSPSTELKEYCYQEPNFIFNAKPFHLSKFVPILRLNIEVRKIVGFISVENQKNNINGPFVADFRDLILPKNSRVSVQALTKLLSIFVKWIRAFQEEIVFLLSKLLSKMTSLEFVDAMTNGKLRWIPQKEEKLCALRTYKQTILYEFLKKDDVLLTVKEHLIGLTNVGTIHSFRLPLVKLNHVRNLLCVLSLTMIVPTGGLWKDEFLTKRNGVSKLRKKLRNRQNFQVVQSKFKQRKLLKNLSNFMIFQGNDDYHNYSLVESYLKGKSILNSVQFAKLMTKFYYISVHQKIFDKLIAKLILELASIVENLNTNISPWTIQMALFSQKLRMYVANNVVYHWHLVWYLSNKIAYTDSESNTRKSIFFLLPNFMLNVNYKLVINDEILNIQSVQILPFEKTTLLLHSIMLCFNCIVSLISFISGIRFGSIGMVGTVKSILSRTHLKYFSQVANKSFDTLACSLNSLKYLHYQPSDLPKHYGSEFKLNLFLLEEKISNSSPAILLLLKNTLTKISYICEGEFRQIAVTFFYKQTFLIVLVSLTRHLMFPLCSILESATNFVTRVLEEKNQPPHFGHITYYATCFYALFFLANSPQRHQMTCIGLANVKDTPSSLQCYLNCPVVKNWTLFVVTEQSYSDFKLFKSDVNRDCSKRDSLFITLCLNNNHQLCITYFQEFSIYYYKTEDTKTPNVVASQCKQFFLSSLIVVRKKFSVYLENKVAE</sequence>
<dbReference type="RefSeq" id="XP_024349810.1">
    <property type="nucleotide sequence ID" value="XM_024495746.1"/>
</dbReference>
<dbReference type="EMBL" id="APAU02000058">
    <property type="protein sequence ID" value="EUB58614.1"/>
    <property type="molecule type" value="Genomic_DNA"/>
</dbReference>
<keyword evidence="1" id="KW-1133">Transmembrane helix</keyword>
<dbReference type="KEGG" id="egl:EGR_06497"/>
<dbReference type="CTD" id="36342212"/>
<evidence type="ECO:0000313" key="2">
    <source>
        <dbReference type="EMBL" id="EUB58614.1"/>
    </source>
</evidence>
<gene>
    <name evidence="2" type="ORF">EGR_06497</name>
</gene>
<accession>W6UYH0</accession>
<keyword evidence="3" id="KW-1185">Reference proteome</keyword>
<keyword evidence="1" id="KW-0812">Transmembrane</keyword>
<evidence type="ECO:0000256" key="1">
    <source>
        <dbReference type="SAM" id="Phobius"/>
    </source>
</evidence>
<evidence type="ECO:0000313" key="3">
    <source>
        <dbReference type="Proteomes" id="UP000019149"/>
    </source>
</evidence>
<protein>
    <submittedName>
        <fullName evidence="2">Uncharacterized protein</fullName>
    </submittedName>
</protein>
<name>W6UYH0_ECHGR</name>
<organism evidence="2 3">
    <name type="scientific">Echinococcus granulosus</name>
    <name type="common">Hydatid tapeworm</name>
    <dbReference type="NCBI Taxonomy" id="6210"/>
    <lineage>
        <taxon>Eukaryota</taxon>
        <taxon>Metazoa</taxon>
        <taxon>Spiralia</taxon>
        <taxon>Lophotrochozoa</taxon>
        <taxon>Platyhelminthes</taxon>
        <taxon>Cestoda</taxon>
        <taxon>Eucestoda</taxon>
        <taxon>Cyclophyllidea</taxon>
        <taxon>Taeniidae</taxon>
        <taxon>Echinococcus</taxon>
        <taxon>Echinococcus granulosus group</taxon>
    </lineage>
</organism>
<keyword evidence="1" id="KW-0472">Membrane</keyword>
<dbReference type="AlphaFoldDB" id="W6UYH0"/>
<reference evidence="2 3" key="1">
    <citation type="journal article" date="2013" name="Nat. Genet.">
        <title>The genome of the hydatid tapeworm Echinococcus granulosus.</title>
        <authorList>
            <person name="Zheng H."/>
            <person name="Zhang W."/>
            <person name="Zhang L."/>
            <person name="Zhang Z."/>
            <person name="Li J."/>
            <person name="Lu G."/>
            <person name="Zhu Y."/>
            <person name="Wang Y."/>
            <person name="Huang Y."/>
            <person name="Liu J."/>
            <person name="Kang H."/>
            <person name="Chen J."/>
            <person name="Wang L."/>
            <person name="Chen A."/>
            <person name="Yu S."/>
            <person name="Gao Z."/>
            <person name="Jin L."/>
            <person name="Gu W."/>
            <person name="Wang Z."/>
            <person name="Zhao L."/>
            <person name="Shi B."/>
            <person name="Wen H."/>
            <person name="Lin R."/>
            <person name="Jones M.K."/>
            <person name="Brejova B."/>
            <person name="Vinar T."/>
            <person name="Zhao G."/>
            <person name="McManus D.P."/>
            <person name="Chen Z."/>
            <person name="Zhou Y."/>
            <person name="Wang S."/>
        </authorList>
    </citation>
    <scope>NUCLEOTIDE SEQUENCE [LARGE SCALE GENOMIC DNA]</scope>
</reference>
<comment type="caution">
    <text evidence="2">The sequence shown here is derived from an EMBL/GenBank/DDBJ whole genome shotgun (WGS) entry which is preliminary data.</text>
</comment>
<feature type="transmembrane region" description="Helical" evidence="1">
    <location>
        <begin position="587"/>
        <end position="606"/>
    </location>
</feature>
<dbReference type="Proteomes" id="UP000019149">
    <property type="component" value="Unassembled WGS sequence"/>
</dbReference>
<dbReference type="GeneID" id="36342212"/>